<feature type="domain" description="Lactate/malate dehydrogenase N-terminal" evidence="11">
    <location>
        <begin position="7"/>
        <end position="152"/>
    </location>
</feature>
<dbReference type="GO" id="GO:0006108">
    <property type="term" value="P:malate metabolic process"/>
    <property type="evidence" value="ECO:0007669"/>
    <property type="project" value="InterPro"/>
</dbReference>
<dbReference type="Proteomes" id="UP000278807">
    <property type="component" value="Unassembled WGS sequence"/>
</dbReference>
<dbReference type="Gene3D" id="3.90.110.10">
    <property type="entry name" value="Lactate dehydrogenase/glycoside hydrolase, family 4, C-terminal"/>
    <property type="match status" value="1"/>
</dbReference>
<dbReference type="AlphaFoldDB" id="A0A0R3T9Z9"/>
<evidence type="ECO:0000256" key="8">
    <source>
        <dbReference type="ARBA" id="ARBA00023002"/>
    </source>
</evidence>
<dbReference type="GO" id="GO:0005737">
    <property type="term" value="C:cytoplasm"/>
    <property type="evidence" value="ECO:0007669"/>
    <property type="project" value="UniProtKB-SubCell"/>
</dbReference>
<dbReference type="CDD" id="cd01336">
    <property type="entry name" value="MDH_cytoplasmic_cytosolic"/>
    <property type="match status" value="1"/>
</dbReference>
<comment type="subcellular location">
    <subcellularLocation>
        <location evidence="1">Cytoplasm</location>
    </subcellularLocation>
</comment>
<dbReference type="Pfam" id="PF02866">
    <property type="entry name" value="Ldh_1_C"/>
    <property type="match status" value="1"/>
</dbReference>
<name>A0A0R3T9Z9_RODNA</name>
<dbReference type="OrthoDB" id="4069699at2759"/>
<reference evidence="13 14" key="2">
    <citation type="submission" date="2018-11" db="EMBL/GenBank/DDBJ databases">
        <authorList>
            <consortium name="Pathogen Informatics"/>
        </authorList>
    </citation>
    <scope>NUCLEOTIDE SEQUENCE [LARGE SCALE GENOMIC DNA]</scope>
</reference>
<dbReference type="NCBIfam" id="TIGR01758">
    <property type="entry name" value="MDH_euk_cyt"/>
    <property type="match status" value="1"/>
</dbReference>
<keyword evidence="6" id="KW-0963">Cytoplasm</keyword>
<comment type="similarity">
    <text evidence="2">Belongs to the LDH/MDH superfamily. MDH type 2 family.</text>
</comment>
<keyword evidence="14" id="KW-1185">Reference proteome</keyword>
<dbReference type="NCBIfam" id="TIGR01759">
    <property type="entry name" value="MalateDH-SF1"/>
    <property type="match status" value="1"/>
</dbReference>
<dbReference type="GO" id="GO:0030060">
    <property type="term" value="F:L-malate dehydrogenase (NAD+) activity"/>
    <property type="evidence" value="ECO:0007669"/>
    <property type="project" value="UniProtKB-EC"/>
</dbReference>
<dbReference type="InterPro" id="IPR022383">
    <property type="entry name" value="Lactate/malate_DH_C"/>
</dbReference>
<reference evidence="15" key="1">
    <citation type="submission" date="2017-02" db="UniProtKB">
        <authorList>
            <consortium name="WormBaseParasite"/>
        </authorList>
    </citation>
    <scope>IDENTIFICATION</scope>
</reference>
<dbReference type="Pfam" id="PF00056">
    <property type="entry name" value="Ldh_1_N"/>
    <property type="match status" value="2"/>
</dbReference>
<dbReference type="STRING" id="102285.A0A0R3T9Z9"/>
<dbReference type="WBParaSite" id="HNAJ_0000388801-mRNA-1">
    <property type="protein sequence ID" value="HNAJ_0000388801-mRNA-1"/>
    <property type="gene ID" value="HNAJ_0000388801"/>
</dbReference>
<accession>A0A0R3T9Z9</accession>
<dbReference type="InterPro" id="IPR011274">
    <property type="entry name" value="Malate_DH_NAD-dep_euk"/>
</dbReference>
<evidence type="ECO:0000256" key="4">
    <source>
        <dbReference type="ARBA" id="ARBA00012995"/>
    </source>
</evidence>
<keyword evidence="8" id="KW-0560">Oxidoreductase</keyword>
<dbReference type="FunFam" id="3.90.110.10:FF:000014">
    <property type="entry name" value="Malate dehydrogenase"/>
    <property type="match status" value="1"/>
</dbReference>
<dbReference type="FunFam" id="3.40.50.720:FF:000010">
    <property type="entry name" value="Malate dehydrogenase"/>
    <property type="match status" value="2"/>
</dbReference>
<dbReference type="EC" id="1.1.1.37" evidence="4"/>
<evidence type="ECO:0000256" key="1">
    <source>
        <dbReference type="ARBA" id="ARBA00004496"/>
    </source>
</evidence>
<dbReference type="SUPFAM" id="SSF51735">
    <property type="entry name" value="NAD(P)-binding Rossmann-fold domains"/>
    <property type="match status" value="2"/>
</dbReference>
<dbReference type="InterPro" id="IPR036291">
    <property type="entry name" value="NAD(P)-bd_dom_sf"/>
</dbReference>
<evidence type="ECO:0000256" key="7">
    <source>
        <dbReference type="ARBA" id="ARBA00022532"/>
    </source>
</evidence>
<dbReference type="EMBL" id="UZAE01002442">
    <property type="protein sequence ID" value="VDN99745.1"/>
    <property type="molecule type" value="Genomic_DNA"/>
</dbReference>
<evidence type="ECO:0000313" key="13">
    <source>
        <dbReference type="EMBL" id="VDN99745.1"/>
    </source>
</evidence>
<dbReference type="PANTHER" id="PTHR23382">
    <property type="entry name" value="MALATE DEHYDROGENASE"/>
    <property type="match status" value="1"/>
</dbReference>
<evidence type="ECO:0000256" key="10">
    <source>
        <dbReference type="ARBA" id="ARBA00048313"/>
    </source>
</evidence>
<evidence type="ECO:0000256" key="5">
    <source>
        <dbReference type="ARBA" id="ARBA00019899"/>
    </source>
</evidence>
<organism evidence="15">
    <name type="scientific">Rodentolepis nana</name>
    <name type="common">Dwarf tapeworm</name>
    <name type="synonym">Hymenolepis nana</name>
    <dbReference type="NCBI Taxonomy" id="102285"/>
    <lineage>
        <taxon>Eukaryota</taxon>
        <taxon>Metazoa</taxon>
        <taxon>Spiralia</taxon>
        <taxon>Lophotrochozoa</taxon>
        <taxon>Platyhelminthes</taxon>
        <taxon>Cestoda</taxon>
        <taxon>Eucestoda</taxon>
        <taxon>Cyclophyllidea</taxon>
        <taxon>Hymenolepididae</taxon>
        <taxon>Rodentolepis</taxon>
    </lineage>
</organism>
<dbReference type="Gene3D" id="3.40.50.720">
    <property type="entry name" value="NAD(P)-binding Rossmann-like Domain"/>
    <property type="match status" value="2"/>
</dbReference>
<evidence type="ECO:0000256" key="9">
    <source>
        <dbReference type="ARBA" id="ARBA00023027"/>
    </source>
</evidence>
<evidence type="ECO:0000256" key="2">
    <source>
        <dbReference type="ARBA" id="ARBA00009613"/>
    </source>
</evidence>
<dbReference type="InterPro" id="IPR010945">
    <property type="entry name" value="Malate_DH_type2"/>
</dbReference>
<evidence type="ECO:0000256" key="3">
    <source>
        <dbReference type="ARBA" id="ARBA00011738"/>
    </source>
</evidence>
<keyword evidence="7" id="KW-0816">Tricarboxylic acid cycle</keyword>
<gene>
    <name evidence="13" type="ORF">HNAJ_LOCUS3886</name>
</gene>
<comment type="subunit">
    <text evidence="3">Homodimer.</text>
</comment>
<evidence type="ECO:0000313" key="14">
    <source>
        <dbReference type="Proteomes" id="UP000278807"/>
    </source>
</evidence>
<evidence type="ECO:0000259" key="12">
    <source>
        <dbReference type="Pfam" id="PF02866"/>
    </source>
</evidence>
<dbReference type="InterPro" id="IPR001236">
    <property type="entry name" value="Lactate/malate_DH_N"/>
</dbReference>
<feature type="domain" description="Lactate/malate dehydrogenase C-terminal" evidence="12">
    <location>
        <begin position="157"/>
        <end position="327"/>
    </location>
</feature>
<dbReference type="InterPro" id="IPR015955">
    <property type="entry name" value="Lactate_DH/Glyco_Ohase_4_C"/>
</dbReference>
<sequence>MTGAITVLITGAAGQIAYNLSSMIANGNLFGKDQKVILHLLDIPQAAEALKGVVMELQDCAFNVLEKVVPTCDLEEACRDIDVAFMVGAMPRKQGMERRDLLSVNVNIFKQQGQALDKYAKKSVKVLVVGNPANTNCLMMSKFAPSIPKENFTALSRLDHNRAAFQVANKSVVPNECVKNVIIWGNHSNKQFPDLAHAVVCKDGKEHNAKALINDEDWVKKVFTPCIQNRGAAVINARKLSSATSAAKAVVDQMRDWWFGTKDGEWVSMSVYSDGTHYGAPNDIYFSFPVTIDAQGHYKIVDGLSMDDWSKEQFNISGEELKEERAAALETCKYKHLFKMTFTGPITVLITGAAGQIAYNLSSMVANGNLFGKDQKVNLHLLDIEPAMTVLEGVVMELQDCAFSVLEKIVPTSNLEVAFKNIDVAFMVGAMPRK</sequence>
<feature type="domain" description="Lactate/malate dehydrogenase N-terminal" evidence="11">
    <location>
        <begin position="348"/>
        <end position="434"/>
    </location>
</feature>
<dbReference type="GO" id="GO:0006099">
    <property type="term" value="P:tricarboxylic acid cycle"/>
    <property type="evidence" value="ECO:0007669"/>
    <property type="project" value="UniProtKB-KW"/>
</dbReference>
<dbReference type="NCBIfam" id="NF003916">
    <property type="entry name" value="PRK05442.1"/>
    <property type="match status" value="1"/>
</dbReference>
<dbReference type="SUPFAM" id="SSF56327">
    <property type="entry name" value="LDH C-terminal domain-like"/>
    <property type="match status" value="1"/>
</dbReference>
<keyword evidence="9" id="KW-0520">NAD</keyword>
<evidence type="ECO:0000259" key="11">
    <source>
        <dbReference type="Pfam" id="PF00056"/>
    </source>
</evidence>
<evidence type="ECO:0000313" key="15">
    <source>
        <dbReference type="WBParaSite" id="HNAJ_0000388801-mRNA-1"/>
    </source>
</evidence>
<comment type="catalytic activity">
    <reaction evidence="10">
        <text>(S)-malate + NAD(+) = oxaloacetate + NADH + H(+)</text>
        <dbReference type="Rhea" id="RHEA:21432"/>
        <dbReference type="ChEBI" id="CHEBI:15378"/>
        <dbReference type="ChEBI" id="CHEBI:15589"/>
        <dbReference type="ChEBI" id="CHEBI:16452"/>
        <dbReference type="ChEBI" id="CHEBI:57540"/>
        <dbReference type="ChEBI" id="CHEBI:57945"/>
        <dbReference type="EC" id="1.1.1.37"/>
    </reaction>
</comment>
<protein>
    <recommendedName>
        <fullName evidence="5">Malate dehydrogenase, cytoplasmic</fullName>
        <ecNumber evidence="4">1.1.1.37</ecNumber>
    </recommendedName>
</protein>
<evidence type="ECO:0000256" key="6">
    <source>
        <dbReference type="ARBA" id="ARBA00022490"/>
    </source>
</evidence>
<proteinExistence type="inferred from homology"/>